<name>A0AAN7S8A8_MYCAM</name>
<dbReference type="Proteomes" id="UP001333110">
    <property type="component" value="Unassembled WGS sequence"/>
</dbReference>
<gene>
    <name evidence="1" type="ORF">QYF61_019043</name>
</gene>
<evidence type="ECO:0000313" key="2">
    <source>
        <dbReference type="Proteomes" id="UP001333110"/>
    </source>
</evidence>
<proteinExistence type="predicted"/>
<comment type="caution">
    <text evidence="1">The sequence shown here is derived from an EMBL/GenBank/DDBJ whole genome shotgun (WGS) entry which is preliminary data.</text>
</comment>
<sequence length="718" mass="78533">MGRGYGWESQVSWFSPSRQLSTTQPLAHSPPVGWGRESEEQNFILSMTSYAWGPSYRRQSSMNFSNVSPSHGLQFFMNCSSMGPFHGVQSFRNRLLQRGSPMGSQVLPVNLLQHGFLSPQVHRPTGPARSLLQHGLPMGSQPPSGIHLLRQGVLHGLQVDICSTVNLHGPQGDSLPHHGLHYRLQGNLCSGTWSTSTFSSSLTLILFAIPPGEGAEGERGAKPVENSMVQVKKDNMPSRYGGWRLNHFPGQPVPMLDNPFSEEKFPNIQSKPPLAQLEAISSRPITCYLGEETDPHLSTTSFQAKPPQLPQPLLIRLLLQTLHQLRCPSLDTLQHLNVSLVVGGPKLNTVVEVRPHQCRVQGHDHFPSPAGHAIFDTSQDAIGFLGHLGTLLAHIQDTLAIFPKVALFSFIRIHEDGNQDTEVDICGAQALFPVSSKTKPSPVIMLCSCTARESVTTHQNEIRLEALCANEESKSCTAGVLLCPCRQPVFSSSPRTEPVALAVTLPWFNPSRQLSTMQPLAHSPPAKQPQLPQPLLIRLLLQTLHQLRCPSLDTLQHLNVSLVVGGPKLNTVFEVRPHQCRVQGHDHFPSPAGHTIPDTSQDAVGLLGHLGTLLAHIQAAVNQHPQRGWRSAMALLPNDGYSMLSSDGCSEPASNQVHLALGARFTTETLWTSRENTGDVGEGATVMVAHTRRPLGLARNSKTWKCHQGTDNRSSRDS</sequence>
<dbReference type="EMBL" id="JAUNZN010000004">
    <property type="protein sequence ID" value="KAK4822676.1"/>
    <property type="molecule type" value="Genomic_DNA"/>
</dbReference>
<dbReference type="AlphaFoldDB" id="A0AAN7S8A8"/>
<accession>A0AAN7S8A8</accession>
<reference evidence="1 2" key="1">
    <citation type="journal article" date="2023" name="J. Hered.">
        <title>Chromosome-level genome of the wood stork (Mycteria americana) provides insight into avian chromosome evolution.</title>
        <authorList>
            <person name="Flamio R. Jr."/>
            <person name="Ramstad K.M."/>
        </authorList>
    </citation>
    <scope>NUCLEOTIDE SEQUENCE [LARGE SCALE GENOMIC DNA]</scope>
    <source>
        <strain evidence="1">JAX WOST 10</strain>
    </source>
</reference>
<evidence type="ECO:0000313" key="1">
    <source>
        <dbReference type="EMBL" id="KAK4822676.1"/>
    </source>
</evidence>
<organism evidence="1 2">
    <name type="scientific">Mycteria americana</name>
    <name type="common">Wood stork</name>
    <dbReference type="NCBI Taxonomy" id="33587"/>
    <lineage>
        <taxon>Eukaryota</taxon>
        <taxon>Metazoa</taxon>
        <taxon>Chordata</taxon>
        <taxon>Craniata</taxon>
        <taxon>Vertebrata</taxon>
        <taxon>Euteleostomi</taxon>
        <taxon>Archelosauria</taxon>
        <taxon>Archosauria</taxon>
        <taxon>Dinosauria</taxon>
        <taxon>Saurischia</taxon>
        <taxon>Theropoda</taxon>
        <taxon>Coelurosauria</taxon>
        <taxon>Aves</taxon>
        <taxon>Neognathae</taxon>
        <taxon>Neoaves</taxon>
        <taxon>Aequornithes</taxon>
        <taxon>Ciconiiformes</taxon>
        <taxon>Ciconiidae</taxon>
        <taxon>Mycteria</taxon>
    </lineage>
</organism>
<protein>
    <submittedName>
        <fullName evidence="1">Uncharacterized protein</fullName>
    </submittedName>
</protein>
<keyword evidence="2" id="KW-1185">Reference proteome</keyword>